<dbReference type="OrthoDB" id="9775849at2"/>
<feature type="binding site" evidence="12">
    <location>
        <begin position="367"/>
        <end position="371"/>
    </location>
    <ligand>
        <name>substrate</name>
    </ligand>
</feature>
<dbReference type="InterPro" id="IPR029056">
    <property type="entry name" value="Ribokinase-like"/>
</dbReference>
<accession>A0A4R1QYB0</accession>
<dbReference type="RefSeq" id="WP_051869471.1">
    <property type="nucleotide sequence ID" value="NZ_JPNB01000002.1"/>
</dbReference>
<keyword evidence="16" id="KW-1185">Reference proteome</keyword>
<keyword evidence="11 12" id="KW-0119">Carbohydrate metabolism</keyword>
<keyword evidence="5 12" id="KW-0067">ATP-binding</keyword>
<dbReference type="GO" id="GO:0004747">
    <property type="term" value="F:ribokinase activity"/>
    <property type="evidence" value="ECO:0007669"/>
    <property type="project" value="UniProtKB-UniRule"/>
</dbReference>
<evidence type="ECO:0000256" key="1">
    <source>
        <dbReference type="ARBA" id="ARBA00022679"/>
    </source>
</evidence>
<evidence type="ECO:0000256" key="9">
    <source>
        <dbReference type="ARBA" id="ARBA00023125"/>
    </source>
</evidence>
<dbReference type="UniPathway" id="UPA00916">
    <property type="reaction ID" value="UER00889"/>
</dbReference>
<dbReference type="Pfam" id="PF13377">
    <property type="entry name" value="Peripla_BP_3"/>
    <property type="match status" value="1"/>
</dbReference>
<dbReference type="SMART" id="SM00354">
    <property type="entry name" value="HTH_LACI"/>
    <property type="match status" value="1"/>
</dbReference>
<dbReference type="Gene3D" id="1.10.260.40">
    <property type="entry name" value="lambda repressor-like DNA-binding domains"/>
    <property type="match status" value="1"/>
</dbReference>
<keyword evidence="12" id="KW-0963">Cytoplasm</keyword>
<dbReference type="STRING" id="1469948.GCA_000732725_02189"/>
<protein>
    <recommendedName>
        <fullName evidence="12">Ribokinase</fullName>
        <shortName evidence="12">RK</shortName>
        <ecNumber evidence="12">2.7.1.15</ecNumber>
    </recommendedName>
</protein>
<comment type="subcellular location">
    <subcellularLocation>
        <location evidence="12">Cytoplasm</location>
    </subcellularLocation>
</comment>
<dbReference type="Proteomes" id="UP000295718">
    <property type="component" value="Unassembled WGS sequence"/>
</dbReference>
<dbReference type="InterPro" id="IPR000843">
    <property type="entry name" value="HTH_LacI"/>
</dbReference>
<dbReference type="GO" id="GO:0019303">
    <property type="term" value="P:D-ribose catabolic process"/>
    <property type="evidence" value="ECO:0007669"/>
    <property type="project" value="UniProtKB-UniRule"/>
</dbReference>
<dbReference type="InterPro" id="IPR028082">
    <property type="entry name" value="Peripla_BP_I"/>
</dbReference>
<feature type="binding site" evidence="12">
    <location>
        <position position="611"/>
    </location>
    <ligand>
        <name>K(+)</name>
        <dbReference type="ChEBI" id="CHEBI:29103"/>
    </ligand>
</feature>
<dbReference type="CDD" id="cd01392">
    <property type="entry name" value="HTH_LacI"/>
    <property type="match status" value="1"/>
</dbReference>
<feature type="binding site" evidence="12">
    <location>
        <position position="572"/>
    </location>
    <ligand>
        <name>K(+)</name>
        <dbReference type="ChEBI" id="CHEBI:29103"/>
    </ligand>
</feature>
<proteinExistence type="inferred from homology"/>
<comment type="function">
    <text evidence="12">Catalyzes the phosphorylation of ribose at O-5 in a reaction requiring ATP and magnesium. The resulting D-ribose-5-phosphate can then be used either for sythesis of nucleotides, histidine, and tryptophan, or as a component of the pentose phosphate pathway.</text>
</comment>
<evidence type="ECO:0000256" key="7">
    <source>
        <dbReference type="ARBA" id="ARBA00022958"/>
    </source>
</evidence>
<comment type="caution">
    <text evidence="12">Lacks conserved residue(s) required for the propagation of feature annotation.</text>
</comment>
<dbReference type="CDD" id="cd01174">
    <property type="entry name" value="ribokinase"/>
    <property type="match status" value="1"/>
</dbReference>
<keyword evidence="9" id="KW-0238">DNA-binding</keyword>
<evidence type="ECO:0000256" key="5">
    <source>
        <dbReference type="ARBA" id="ARBA00022840"/>
    </source>
</evidence>
<comment type="similarity">
    <text evidence="12">Belongs to the carbohydrate kinase PfkB family. Ribokinase subfamily.</text>
</comment>
<dbReference type="GO" id="GO:0005829">
    <property type="term" value="C:cytosol"/>
    <property type="evidence" value="ECO:0007669"/>
    <property type="project" value="TreeGrafter"/>
</dbReference>
<dbReference type="PROSITE" id="PS50932">
    <property type="entry name" value="HTH_LACI_2"/>
    <property type="match status" value="1"/>
</dbReference>
<evidence type="ECO:0000313" key="15">
    <source>
        <dbReference type="EMBL" id="TCL57954.1"/>
    </source>
</evidence>
<reference evidence="15 16" key="1">
    <citation type="submission" date="2019-03" db="EMBL/GenBank/DDBJ databases">
        <title>Genomic Encyclopedia of Type Strains, Phase IV (KMG-IV): sequencing the most valuable type-strain genomes for metagenomic binning, comparative biology and taxonomic classification.</title>
        <authorList>
            <person name="Goeker M."/>
        </authorList>
    </citation>
    <scope>NUCLEOTIDE SEQUENCE [LARGE SCALE GENOMIC DNA]</scope>
    <source>
        <strain evidence="15 16">DSM 100556</strain>
    </source>
</reference>
<feature type="binding site" evidence="12">
    <location>
        <position position="512"/>
    </location>
    <ligand>
        <name>ATP</name>
        <dbReference type="ChEBI" id="CHEBI:30616"/>
    </ligand>
</feature>
<name>A0A4R1QYB0_9FIRM</name>
<dbReference type="SUPFAM" id="SSF53822">
    <property type="entry name" value="Periplasmic binding protein-like I"/>
    <property type="match status" value="1"/>
</dbReference>
<evidence type="ECO:0000256" key="12">
    <source>
        <dbReference type="HAMAP-Rule" id="MF_01987"/>
    </source>
</evidence>
<feature type="binding site" evidence="12">
    <location>
        <position position="468"/>
    </location>
    <ligand>
        <name>substrate</name>
    </ligand>
</feature>
<dbReference type="PROSITE" id="PS51063">
    <property type="entry name" value="HTH_CRP_2"/>
    <property type="match status" value="1"/>
</dbReference>
<dbReference type="EMBL" id="SLUO01000007">
    <property type="protein sequence ID" value="TCL57954.1"/>
    <property type="molecule type" value="Genomic_DNA"/>
</dbReference>
<keyword evidence="6 12" id="KW-0460">Magnesium</keyword>
<keyword evidence="2 12" id="KW-0479">Metal-binding</keyword>
<evidence type="ECO:0000259" key="14">
    <source>
        <dbReference type="PROSITE" id="PS51063"/>
    </source>
</evidence>
<dbReference type="Pfam" id="PF00294">
    <property type="entry name" value="PfkB"/>
    <property type="match status" value="1"/>
</dbReference>
<dbReference type="HAMAP" id="MF_01987">
    <property type="entry name" value="Ribokinase"/>
    <property type="match status" value="1"/>
</dbReference>
<dbReference type="PRINTS" id="PR00990">
    <property type="entry name" value="RIBOKINASE"/>
</dbReference>
<comment type="activity regulation">
    <text evidence="12">Activated by a monovalent cation that binds near, but not in, the active site. The most likely occupant of the site in vivo is potassium. Ion binding induces a conformational change that may alter substrate affinity.</text>
</comment>
<sequence>MNIKDIANLCGVSPSTVSKILHNKDEDISVETRKKVLEIIKEYQYVPYSKVINSVAPKTNMIGILLSEDMYGVQEILYGIEKEASENGYSILLCNTAGDKEKAAKFYQIFGNKGVDGIISICQPEELPETIKIPAVRILDKKSGVRKNTVADIYFEMQDAGYLATDYLLEKGHHKIACLLEKEDTEIEKGYIKAYGERFVSPNKERVFLGTEEDIIGVGIPKCLNGDITAIICANAEIGNVVYEKIRERGDTVPNKISVISVRDSSLAEKLYPKMTAVHVSAGKIGKAAVNALIQIIEGRKPAYECREKIEPDIRERNSVIIPAGNVQGGKVVVVGSMNMDCMINVSHIPTGGETVRAGNMVSLPGGKGANQAVGAGKLEGLVYMIGRLGNDSDGKEIYNSLVSSGVKTDGVVFDDSIPTGKAYINVAADGESTIVIYPGANERLDRSQVRQYEQLLDDAQYCLLTMEISEETVEYTIKKCQKKNVKVILKPSAVEKMKESLLEKVDYFVPNEKEVMQLIPEAPTIEERADILMQKGVKNVIITLGQNGCYLQNADYKGYFPAAGFYPVDTTGAADAFISALAVSLSEGNDILQAVSFATYAAGVSITRQGVQPAMVDRRGLSLYQEEIGSFYNEISMEKKRCETKRS</sequence>
<gene>
    <name evidence="12" type="primary">rbsK</name>
    <name evidence="15" type="ORF">EDD76_10768</name>
</gene>
<dbReference type="GO" id="GO:0003677">
    <property type="term" value="F:DNA binding"/>
    <property type="evidence" value="ECO:0007669"/>
    <property type="project" value="UniProtKB-KW"/>
</dbReference>
<evidence type="ECO:0000259" key="13">
    <source>
        <dbReference type="PROSITE" id="PS50932"/>
    </source>
</evidence>
<dbReference type="SUPFAM" id="SSF53613">
    <property type="entry name" value="Ribokinase-like"/>
    <property type="match status" value="1"/>
</dbReference>
<evidence type="ECO:0000256" key="3">
    <source>
        <dbReference type="ARBA" id="ARBA00022741"/>
    </source>
</evidence>
<feature type="domain" description="HTH crp-type" evidence="14">
    <location>
        <begin position="1"/>
        <end position="43"/>
    </location>
</feature>
<comment type="subunit">
    <text evidence="12">Homodimer.</text>
</comment>
<dbReference type="EC" id="2.7.1.15" evidence="12"/>
<keyword evidence="10" id="KW-0804">Transcription</keyword>
<dbReference type="Pfam" id="PF00356">
    <property type="entry name" value="LacI"/>
    <property type="match status" value="1"/>
</dbReference>
<dbReference type="InterPro" id="IPR046335">
    <property type="entry name" value="LacI/GalR-like_sensor"/>
</dbReference>
<evidence type="ECO:0000256" key="4">
    <source>
        <dbReference type="ARBA" id="ARBA00022777"/>
    </source>
</evidence>
<feature type="binding site" evidence="12">
    <location>
        <begin position="544"/>
        <end position="549"/>
    </location>
    <ligand>
        <name>ATP</name>
        <dbReference type="ChEBI" id="CHEBI:30616"/>
    </ligand>
</feature>
<feature type="binding site" evidence="12">
    <location>
        <begin position="339"/>
        <end position="341"/>
    </location>
    <ligand>
        <name>substrate</name>
    </ligand>
</feature>
<dbReference type="PANTHER" id="PTHR10584">
    <property type="entry name" value="SUGAR KINASE"/>
    <property type="match status" value="1"/>
</dbReference>
<dbReference type="InterPro" id="IPR011611">
    <property type="entry name" value="PfkB_dom"/>
</dbReference>
<dbReference type="Gene3D" id="3.40.50.2300">
    <property type="match status" value="2"/>
</dbReference>
<dbReference type="GO" id="GO:0046872">
    <property type="term" value="F:metal ion binding"/>
    <property type="evidence" value="ECO:0007669"/>
    <property type="project" value="UniProtKB-KW"/>
</dbReference>
<feature type="binding site" evidence="12">
    <location>
        <position position="606"/>
    </location>
    <ligand>
        <name>K(+)</name>
        <dbReference type="ChEBI" id="CHEBI:29103"/>
    </ligand>
</feature>
<dbReference type="SUPFAM" id="SSF47413">
    <property type="entry name" value="lambda repressor-like DNA-binding domains"/>
    <property type="match status" value="1"/>
</dbReference>
<dbReference type="InterPro" id="IPR011877">
    <property type="entry name" value="Ribokinase"/>
</dbReference>
<comment type="cofactor">
    <cofactor evidence="12">
        <name>Mg(2+)</name>
        <dbReference type="ChEBI" id="CHEBI:18420"/>
    </cofactor>
    <text evidence="12">Requires a divalent cation, most likely magnesium in vivo, as an electrophilic catalyst to aid phosphoryl group transfer. It is the chelate of the metal and the nucleotide that is the actual substrate.</text>
</comment>
<feature type="binding site" evidence="12">
    <location>
        <position position="576"/>
    </location>
    <ligand>
        <name>substrate</name>
    </ligand>
</feature>
<keyword evidence="3 12" id="KW-0547">Nucleotide-binding</keyword>
<keyword evidence="1 12" id="KW-0808">Transferase</keyword>
<evidence type="ECO:0000256" key="8">
    <source>
        <dbReference type="ARBA" id="ARBA00023015"/>
    </source>
</evidence>
<feature type="binding site" evidence="12">
    <location>
        <position position="609"/>
    </location>
    <ligand>
        <name>K(+)</name>
        <dbReference type="ChEBI" id="CHEBI:29103"/>
    </ligand>
</feature>
<evidence type="ECO:0000256" key="6">
    <source>
        <dbReference type="ARBA" id="ARBA00022842"/>
    </source>
</evidence>
<evidence type="ECO:0000256" key="11">
    <source>
        <dbReference type="ARBA" id="ARBA00023277"/>
    </source>
</evidence>
<comment type="catalytic activity">
    <reaction evidence="12">
        <text>D-ribose + ATP = D-ribose 5-phosphate + ADP + H(+)</text>
        <dbReference type="Rhea" id="RHEA:13697"/>
        <dbReference type="ChEBI" id="CHEBI:15378"/>
        <dbReference type="ChEBI" id="CHEBI:30616"/>
        <dbReference type="ChEBI" id="CHEBI:47013"/>
        <dbReference type="ChEBI" id="CHEBI:78346"/>
        <dbReference type="ChEBI" id="CHEBI:456216"/>
        <dbReference type="EC" id="2.7.1.15"/>
    </reaction>
</comment>
<feature type="binding site" evidence="12">
    <location>
        <position position="570"/>
    </location>
    <ligand>
        <name>K(+)</name>
        <dbReference type="ChEBI" id="CHEBI:29103"/>
    </ligand>
</feature>
<dbReference type="InterPro" id="IPR010982">
    <property type="entry name" value="Lambda_DNA-bd_dom_sf"/>
</dbReference>
<dbReference type="InterPro" id="IPR002139">
    <property type="entry name" value="Ribo/fructo_kinase"/>
</dbReference>
<dbReference type="InterPro" id="IPR012318">
    <property type="entry name" value="HTH_CRP"/>
</dbReference>
<keyword evidence="7 12" id="KW-0630">Potassium</keyword>
<comment type="pathway">
    <text evidence="12">Carbohydrate metabolism; D-ribose degradation; D-ribose 5-phosphate from beta-D-ribopyranose: step 2/2.</text>
</comment>
<dbReference type="GO" id="GO:0006355">
    <property type="term" value="P:regulation of DNA-templated transcription"/>
    <property type="evidence" value="ECO:0007669"/>
    <property type="project" value="InterPro"/>
</dbReference>
<keyword evidence="8" id="KW-0805">Transcription regulation</keyword>
<keyword evidence="4 12" id="KW-0418">Kinase</keyword>
<dbReference type="AlphaFoldDB" id="A0A4R1QYB0"/>
<dbReference type="GO" id="GO:0005524">
    <property type="term" value="F:ATP binding"/>
    <property type="evidence" value="ECO:0007669"/>
    <property type="project" value="UniProtKB-UniRule"/>
</dbReference>
<feature type="active site" description="Proton acceptor" evidence="12">
    <location>
        <position position="576"/>
    </location>
</feature>
<comment type="caution">
    <text evidence="15">The sequence shown here is derived from an EMBL/GenBank/DDBJ whole genome shotgun (WGS) entry which is preliminary data.</text>
</comment>
<evidence type="ECO:0000256" key="10">
    <source>
        <dbReference type="ARBA" id="ARBA00023163"/>
    </source>
</evidence>
<evidence type="ECO:0000256" key="2">
    <source>
        <dbReference type="ARBA" id="ARBA00022723"/>
    </source>
</evidence>
<evidence type="ECO:0000313" key="16">
    <source>
        <dbReference type="Proteomes" id="UP000295718"/>
    </source>
</evidence>
<feature type="domain" description="HTH lacI-type" evidence="13">
    <location>
        <begin position="1"/>
        <end position="47"/>
    </location>
</feature>
<dbReference type="PANTHER" id="PTHR10584:SF166">
    <property type="entry name" value="RIBOKINASE"/>
    <property type="match status" value="1"/>
</dbReference>
<dbReference type="Gene3D" id="3.40.1190.20">
    <property type="match status" value="1"/>
</dbReference>
<organism evidence="15 16">
    <name type="scientific">Kineothrix alysoides</name>
    <dbReference type="NCBI Taxonomy" id="1469948"/>
    <lineage>
        <taxon>Bacteria</taxon>
        <taxon>Bacillati</taxon>
        <taxon>Bacillota</taxon>
        <taxon>Clostridia</taxon>
        <taxon>Lachnospirales</taxon>
        <taxon>Lachnospiraceae</taxon>
        <taxon>Kineothrix</taxon>
    </lineage>
</organism>